<keyword evidence="3" id="KW-0472">Membrane</keyword>
<dbReference type="PROSITE" id="PS00379">
    <property type="entry name" value="CDP_ALCOHOL_P_TRANSF"/>
    <property type="match status" value="1"/>
</dbReference>
<keyword evidence="1 2" id="KW-0808">Transferase</keyword>
<reference evidence="4 5" key="1">
    <citation type="journal article" date="2021" name="bioRxiv">
        <title>Unraveling nitrogen, sulfur and carbon metabolic pathways and microbial community transcriptional responses to substrate deprivation and toxicity stresses in a bioreactor mimicking anoxic brackish coastal sediment conditions.</title>
        <authorList>
            <person name="Martins P.D."/>
            <person name="Echeveste M.J."/>
            <person name="Arshad A."/>
            <person name="Kurth J."/>
            <person name="Ouboter H."/>
            <person name="Jetten M.S.M."/>
            <person name="Welte C.U."/>
        </authorList>
    </citation>
    <scope>NUCLEOTIDE SEQUENCE [LARGE SCALE GENOMIC DNA]</scope>
    <source>
        <strain evidence="4">MAG_38</strain>
    </source>
</reference>
<evidence type="ECO:0000256" key="1">
    <source>
        <dbReference type="ARBA" id="ARBA00022679"/>
    </source>
</evidence>
<dbReference type="GO" id="GO:0016020">
    <property type="term" value="C:membrane"/>
    <property type="evidence" value="ECO:0007669"/>
    <property type="project" value="InterPro"/>
</dbReference>
<evidence type="ECO:0000256" key="3">
    <source>
        <dbReference type="SAM" id="Phobius"/>
    </source>
</evidence>
<keyword evidence="3" id="KW-1133">Transmembrane helix</keyword>
<gene>
    <name evidence="4" type="ORF">K8G79_11175</name>
</gene>
<dbReference type="Proteomes" id="UP001197609">
    <property type="component" value="Unassembled WGS sequence"/>
</dbReference>
<dbReference type="InterPro" id="IPR043130">
    <property type="entry name" value="CDP-OH_PTrfase_TM_dom"/>
</dbReference>
<dbReference type="GO" id="GO:0016780">
    <property type="term" value="F:phosphotransferase activity, for other substituted phosphate groups"/>
    <property type="evidence" value="ECO:0007669"/>
    <property type="project" value="InterPro"/>
</dbReference>
<dbReference type="Gene3D" id="1.20.120.1760">
    <property type="match status" value="1"/>
</dbReference>
<dbReference type="Pfam" id="PF01066">
    <property type="entry name" value="CDP-OH_P_transf"/>
    <property type="match status" value="1"/>
</dbReference>
<accession>A0AAJ1EU02</accession>
<proteinExistence type="inferred from homology"/>
<feature type="transmembrane region" description="Helical" evidence="3">
    <location>
        <begin position="229"/>
        <end position="256"/>
    </location>
</feature>
<protein>
    <submittedName>
        <fullName evidence="4">CDP-alcohol phosphatidyltransferase family protein</fullName>
    </submittedName>
</protein>
<organism evidence="4 5">
    <name type="scientific">Candidatus Methylomirabilis tolerans</name>
    <dbReference type="NCBI Taxonomy" id="3123416"/>
    <lineage>
        <taxon>Bacteria</taxon>
        <taxon>Candidatus Methylomirabilota</taxon>
        <taxon>Candidatus Methylomirabilia</taxon>
        <taxon>Candidatus Methylomirabilales</taxon>
        <taxon>Candidatus Methylomirabilaceae</taxon>
        <taxon>Candidatus Methylomirabilis</taxon>
    </lineage>
</organism>
<dbReference type="InterPro" id="IPR048254">
    <property type="entry name" value="CDP_ALCOHOL_P_TRANSF_CS"/>
</dbReference>
<evidence type="ECO:0000313" key="5">
    <source>
        <dbReference type="Proteomes" id="UP001197609"/>
    </source>
</evidence>
<name>A0AAJ1EU02_9BACT</name>
<dbReference type="AlphaFoldDB" id="A0AAJ1EU02"/>
<evidence type="ECO:0000313" key="4">
    <source>
        <dbReference type="EMBL" id="MBZ0160679.1"/>
    </source>
</evidence>
<feature type="transmembrane region" description="Helical" evidence="3">
    <location>
        <begin position="367"/>
        <end position="400"/>
    </location>
</feature>
<evidence type="ECO:0000256" key="2">
    <source>
        <dbReference type="RuleBase" id="RU003750"/>
    </source>
</evidence>
<sequence>MAKQAVTIVIVISKGSGDVSPDTVVAGVPLLRRIVMAASRAGSDEIVVMDTGWPGLARLIAGTRAGLLSPAQLADLPMRNRTQTDRPYPSRILVLTSNLLPHPSLLTYLTEMPLHIETMHVPIDGIAAVETADPQVILSMIGRADDDRLLFSALERTYQKAGAPMDNTRCVRVLNREDLCSAERWLLRGLIKDTEGFMSKHVERKISLAVTRRLVDTDITPNQMTAVSVAIGVLGALFFFSTMPAYQLTGALLFLLHSILDGCDGEIARLKYLESRLGGILDFWGDNAVHSAVFMCIGLGWQMAIKASFPLVLAASAVIGTLLSAGFVYRQTMRNKTDEGPLFTSVTTSEAPSRLSTIADTLARRDFIYLVVILSAFGKAHWFLVLAAFGSPIFFFVLLWTSHRERVKA</sequence>
<dbReference type="EMBL" id="JAIOIU010000141">
    <property type="protein sequence ID" value="MBZ0160679.1"/>
    <property type="molecule type" value="Genomic_DNA"/>
</dbReference>
<dbReference type="InterPro" id="IPR000462">
    <property type="entry name" value="CDP-OH_P_trans"/>
</dbReference>
<dbReference type="GO" id="GO:0008654">
    <property type="term" value="P:phospholipid biosynthetic process"/>
    <property type="evidence" value="ECO:0007669"/>
    <property type="project" value="InterPro"/>
</dbReference>
<comment type="similarity">
    <text evidence="2">Belongs to the CDP-alcohol phosphatidyltransferase class-I family.</text>
</comment>
<comment type="caution">
    <text evidence="4">The sequence shown here is derived from an EMBL/GenBank/DDBJ whole genome shotgun (WGS) entry which is preliminary data.</text>
</comment>
<keyword evidence="3" id="KW-0812">Transmembrane</keyword>
<feature type="transmembrane region" description="Helical" evidence="3">
    <location>
        <begin position="307"/>
        <end position="329"/>
    </location>
</feature>